<dbReference type="GO" id="GO:0015562">
    <property type="term" value="F:efflux transmembrane transporter activity"/>
    <property type="evidence" value="ECO:0007669"/>
    <property type="project" value="EnsemblMetazoa"/>
</dbReference>
<dbReference type="CDD" id="cd03250">
    <property type="entry name" value="ABCC_MRP_domain1"/>
    <property type="match status" value="1"/>
</dbReference>
<dbReference type="FunFam" id="1.20.1560.10:FF:000014">
    <property type="entry name" value="Multidrug resistance-associated protein member 4"/>
    <property type="match status" value="1"/>
</dbReference>
<dbReference type="InterPro" id="IPR050173">
    <property type="entry name" value="ABC_transporter_C-like"/>
</dbReference>
<dbReference type="PROSITE" id="PS50893">
    <property type="entry name" value="ABC_TRANSPORTER_2"/>
    <property type="match status" value="2"/>
</dbReference>
<dbReference type="PROSITE" id="PS50929">
    <property type="entry name" value="ABC_TM1F"/>
    <property type="match status" value="2"/>
</dbReference>
<dbReference type="GO" id="GO:0140359">
    <property type="term" value="F:ABC-type transporter activity"/>
    <property type="evidence" value="ECO:0007669"/>
    <property type="project" value="InterPro"/>
</dbReference>
<feature type="transmembrane region" description="Helical" evidence="9">
    <location>
        <begin position="787"/>
        <end position="804"/>
    </location>
</feature>
<dbReference type="InterPro" id="IPR036640">
    <property type="entry name" value="ABC1_TM_sf"/>
</dbReference>
<feature type="domain" description="ABC transporter" evidence="10">
    <location>
        <begin position="1105"/>
        <end position="1338"/>
    </location>
</feature>
<evidence type="ECO:0000259" key="11">
    <source>
        <dbReference type="PROSITE" id="PS50929"/>
    </source>
</evidence>
<evidence type="ECO:0000256" key="2">
    <source>
        <dbReference type="ARBA" id="ARBA00022448"/>
    </source>
</evidence>
<keyword evidence="4" id="KW-0677">Repeat</keyword>
<dbReference type="GO" id="GO:0008514">
    <property type="term" value="F:organic anion transmembrane transporter activity"/>
    <property type="evidence" value="ECO:0007669"/>
    <property type="project" value="EnsemblMetazoa"/>
</dbReference>
<dbReference type="InterPro" id="IPR044746">
    <property type="entry name" value="ABCC_6TM_D1"/>
</dbReference>
<dbReference type="PROSITE" id="PS00211">
    <property type="entry name" value="ABC_TRANSPORTER_1"/>
    <property type="match status" value="1"/>
</dbReference>
<dbReference type="InterPro" id="IPR003593">
    <property type="entry name" value="AAA+_ATPase"/>
</dbReference>
<evidence type="ECO:0000259" key="10">
    <source>
        <dbReference type="PROSITE" id="PS50893"/>
    </source>
</evidence>
<dbReference type="Gene3D" id="1.20.1560.10">
    <property type="entry name" value="ABC transporter type 1, transmembrane domain"/>
    <property type="match status" value="2"/>
</dbReference>
<dbReference type="HOGENOM" id="CLU_000604_27_1_1"/>
<evidence type="ECO:0000256" key="5">
    <source>
        <dbReference type="ARBA" id="ARBA00022741"/>
    </source>
</evidence>
<feature type="transmembrane region" description="Helical" evidence="9">
    <location>
        <begin position="207"/>
        <end position="225"/>
    </location>
</feature>
<dbReference type="Gene3D" id="3.40.50.300">
    <property type="entry name" value="P-loop containing nucleotide triphosphate hydrolases"/>
    <property type="match status" value="2"/>
</dbReference>
<name>B4HZ73_DROSE</name>
<dbReference type="CDD" id="cd18580">
    <property type="entry name" value="ABC_6TM_ABCC_D2"/>
    <property type="match status" value="1"/>
</dbReference>
<organism evidence="13">
    <name type="scientific">Drosophila sechellia</name>
    <name type="common">Fruit fly</name>
    <dbReference type="NCBI Taxonomy" id="7238"/>
    <lineage>
        <taxon>Eukaryota</taxon>
        <taxon>Metazoa</taxon>
        <taxon>Ecdysozoa</taxon>
        <taxon>Arthropoda</taxon>
        <taxon>Hexapoda</taxon>
        <taxon>Insecta</taxon>
        <taxon>Pterygota</taxon>
        <taxon>Neoptera</taxon>
        <taxon>Endopterygota</taxon>
        <taxon>Diptera</taxon>
        <taxon>Brachycera</taxon>
        <taxon>Muscomorpha</taxon>
        <taxon>Ephydroidea</taxon>
        <taxon>Drosophilidae</taxon>
        <taxon>Drosophila</taxon>
        <taxon>Sophophora</taxon>
    </lineage>
</organism>
<dbReference type="FunFam" id="3.40.50.300:FF:000163">
    <property type="entry name" value="Multidrug resistance-associated protein member 4"/>
    <property type="match status" value="1"/>
</dbReference>
<keyword evidence="6" id="KW-0067">ATP-binding</keyword>
<feature type="transmembrane region" description="Helical" evidence="9">
    <location>
        <begin position="1008"/>
        <end position="1030"/>
    </location>
</feature>
<dbReference type="STRING" id="7238.B4HZ73"/>
<sequence length="1381" mass="157493">MNRTRRKVVRPKNPFTKANFFSQWSFWWMRDLFKRGLQGPLTDEELYQHRKTLDSERVTNKFADLWEDELKRSNPSVVRMILRAYGKIFVPMGLAFSISETICNWTREILVKGLQRSLDPSDLYETEPSLESTQVSSFLLGHWEQELKRSKPNVLRMIFKAYGWSFVPASIVYSIMAIAVHTTQPLMLGGLVSFFSESTGKITKHSAYLYAMGVVLCSLISRLFFHPFMKYLFRVGSRVRLACAGLVYRKFLRVSVAADNSGVSGYAISLMATDLPTFNESFYCFHELWRGPLEGVVFVYIIYQLIGWPAVVGLGTIVAFIPLQAWAARAIARYKRSSADVGDERVKLMNEIIAAMQLIKMYAWEKSFAKLIGKVRKEEMDSIRGSTYIYAGLQCTGMISKLSLFLSLVTYVFTGDIVTSQKVFIVASYYDNLNDSLLHSWPLAINMWVETFVVANRVKDFLFQHENPADGGVHNLKEAEDNPEHGNFFGRTHKPKAEVKSITVHKLTASWDQKKQEKRHRHIEDVSFQAQDQQFVGIVGTVGAGKSTLLQVILGELDIISGSVDVNGVLSYAPQEPWLLRGSLRDNILFTEPYDEQRYLEVLRVCHLDRDVEQLPLGDSTRLGEGGASLSGGQKARVSLARAVYRKADIYLLDDPLSAVDSHVSKMLLDRCLNEFLSKKIRILVTHRVQLLRHVDHLVLLEGGRISVQGHYDALKKLIRFRMSVANDVEVAKLRAMRTDSVYEEPEPRKSLSQEEHLDRHEIKQQFKEQQQIGSVKLHTYKEYFKVLGHPLVVVLILLMFVVARSSEATMDIFLSKWATWEETEPNQHEPIPEYHRTRLRMMILYTFLILCTLIFYVLRTFGFFMMTLRISLRIHDQLFQGVIRAFMHFFTLATSGRILNRFSSDVLAIDVNLPQALMDSIEFAVNALAVLAVVSTANIWLLLPATVVVALLYGSRSPIYSHTNATFKGLATIRALNGTKYMERDFHYYQNENTSALYLHVSINRAFAFWTDLICVLYILAVTFSFLLFDKHRGYYSGDVGLAITQSMKLVLMCQAGMRQTVELENMMTSVERVMEYVNIPSEPAFETEESVNLPKHWPSGGQLDFRDLRLRYSNHGPYILKGLTFTIRGEEKIGIVGHTAAGKSSIVHALFRLAHIDGQICIDGFETSQLGLHDLRRRVSIIPQDPVLFSGSLRFNLDPFEEKTDEELWLALEAVKLKEFVSNLKEGINCRLHDCGANFSMGQRQLVCLARALLRQNKILIMDEATANVDPETDNLIQEAIHTKFAHCTVLTIAHRLHTVMDNDRVMVVDMGRVVELGHPHELLHNRHGYLHRFVEKTGVGTAQHLRHLAEQSYRKRVLGRKSEDQGSVLDLGYKGTTL</sequence>
<dbReference type="InterPro" id="IPR003439">
    <property type="entry name" value="ABC_transporter-like_ATP-bd"/>
</dbReference>
<feature type="domain" description="ABC transmembrane type-1" evidence="11">
    <location>
        <begin position="169"/>
        <end position="437"/>
    </location>
</feature>
<reference evidence="12 13" key="1">
    <citation type="journal article" date="2007" name="Nature">
        <title>Evolution of genes and genomes on the Drosophila phylogeny.</title>
        <authorList>
            <consortium name="Drosophila 12 Genomes Consortium"/>
            <person name="Clark A.G."/>
            <person name="Eisen M.B."/>
            <person name="Smith D.R."/>
            <person name="Bergman C.M."/>
            <person name="Oliver B."/>
            <person name="Markow T.A."/>
            <person name="Kaufman T.C."/>
            <person name="Kellis M."/>
            <person name="Gelbart W."/>
            <person name="Iyer V.N."/>
            <person name="Pollard D.A."/>
            <person name="Sackton T.B."/>
            <person name="Larracuente A.M."/>
            <person name="Singh N.D."/>
            <person name="Abad J.P."/>
            <person name="Abt D.N."/>
            <person name="Adryan B."/>
            <person name="Aguade M."/>
            <person name="Akashi H."/>
            <person name="Anderson W.W."/>
            <person name="Aquadro C.F."/>
            <person name="Ardell D.H."/>
            <person name="Arguello R."/>
            <person name="Artieri C.G."/>
            <person name="Barbash D.A."/>
            <person name="Barker D."/>
            <person name="Barsanti P."/>
            <person name="Batterham P."/>
            <person name="Batzoglou S."/>
            <person name="Begun D."/>
            <person name="Bhutkar A."/>
            <person name="Blanco E."/>
            <person name="Bosak S.A."/>
            <person name="Bradley R.K."/>
            <person name="Brand A.D."/>
            <person name="Brent M.R."/>
            <person name="Brooks A.N."/>
            <person name="Brown R.H."/>
            <person name="Butlin R.K."/>
            <person name="Caggese C."/>
            <person name="Calvi B.R."/>
            <person name="Bernardo de Carvalho A."/>
            <person name="Caspi A."/>
            <person name="Castrezana S."/>
            <person name="Celniker S.E."/>
            <person name="Chang J.L."/>
            <person name="Chapple C."/>
            <person name="Chatterji S."/>
            <person name="Chinwalla A."/>
            <person name="Civetta A."/>
            <person name="Clifton S.W."/>
            <person name="Comeron J.M."/>
            <person name="Costello J.C."/>
            <person name="Coyne J.A."/>
            <person name="Daub J."/>
            <person name="David R.G."/>
            <person name="Delcher A.L."/>
            <person name="Delehaunty K."/>
            <person name="Do C.B."/>
            <person name="Ebling H."/>
            <person name="Edwards K."/>
            <person name="Eickbush T."/>
            <person name="Evans J.D."/>
            <person name="Filipski A."/>
            <person name="Findeiss S."/>
            <person name="Freyhult E."/>
            <person name="Fulton L."/>
            <person name="Fulton R."/>
            <person name="Garcia A.C."/>
            <person name="Gardiner A."/>
            <person name="Garfield D.A."/>
            <person name="Garvin B.E."/>
            <person name="Gibson G."/>
            <person name="Gilbert D."/>
            <person name="Gnerre S."/>
            <person name="Godfrey J."/>
            <person name="Good R."/>
            <person name="Gotea V."/>
            <person name="Gravely B."/>
            <person name="Greenberg A.J."/>
            <person name="Griffiths-Jones S."/>
            <person name="Gross S."/>
            <person name="Guigo R."/>
            <person name="Gustafson E.A."/>
            <person name="Haerty W."/>
            <person name="Hahn M.W."/>
            <person name="Halligan D.L."/>
            <person name="Halpern A.L."/>
            <person name="Halter G.M."/>
            <person name="Han M.V."/>
            <person name="Heger A."/>
            <person name="Hillier L."/>
            <person name="Hinrichs A.S."/>
            <person name="Holmes I."/>
            <person name="Hoskins R.A."/>
            <person name="Hubisz M.J."/>
            <person name="Hultmark D."/>
            <person name="Huntley M.A."/>
            <person name="Jaffe D.B."/>
            <person name="Jagadeeshan S."/>
            <person name="Jeck W.R."/>
            <person name="Johnson J."/>
            <person name="Jones C.D."/>
            <person name="Jordan W.C."/>
            <person name="Karpen G.H."/>
            <person name="Kataoka E."/>
            <person name="Keightley P.D."/>
            <person name="Kheradpour P."/>
            <person name="Kirkness E.F."/>
            <person name="Koerich L.B."/>
            <person name="Kristiansen K."/>
            <person name="Kudrna D."/>
            <person name="Kulathinal R.J."/>
            <person name="Kumar S."/>
            <person name="Kwok R."/>
            <person name="Lander E."/>
            <person name="Langley C.H."/>
            <person name="Lapoint R."/>
            <person name="Lazzaro B.P."/>
            <person name="Lee S.J."/>
            <person name="Levesque L."/>
            <person name="Li R."/>
            <person name="Lin C.F."/>
            <person name="Lin M.F."/>
            <person name="Lindblad-Toh K."/>
            <person name="Llopart A."/>
            <person name="Long M."/>
            <person name="Low L."/>
            <person name="Lozovsky E."/>
            <person name="Lu J."/>
            <person name="Luo M."/>
            <person name="Machado C.A."/>
            <person name="Makalowski W."/>
            <person name="Marzo M."/>
            <person name="Matsuda M."/>
            <person name="Matzkin L."/>
            <person name="McAllister B."/>
            <person name="McBride C.S."/>
            <person name="McKernan B."/>
            <person name="McKernan K."/>
            <person name="Mendez-Lago M."/>
            <person name="Minx P."/>
            <person name="Mollenhauer M.U."/>
            <person name="Montooth K."/>
            <person name="Mount S.M."/>
            <person name="Mu X."/>
            <person name="Myers E."/>
            <person name="Negre B."/>
            <person name="Newfeld S."/>
            <person name="Nielsen R."/>
            <person name="Noor M.A."/>
            <person name="O'Grady P."/>
            <person name="Pachter L."/>
            <person name="Papaceit M."/>
            <person name="Parisi M.J."/>
            <person name="Parisi M."/>
            <person name="Parts L."/>
            <person name="Pedersen J.S."/>
            <person name="Pesole G."/>
            <person name="Phillippy A.M."/>
            <person name="Ponting C.P."/>
            <person name="Pop M."/>
            <person name="Porcelli D."/>
            <person name="Powell J.R."/>
            <person name="Prohaska S."/>
            <person name="Pruitt K."/>
            <person name="Puig M."/>
            <person name="Quesneville H."/>
            <person name="Ram K.R."/>
            <person name="Rand D."/>
            <person name="Rasmussen M.D."/>
            <person name="Reed L.K."/>
            <person name="Reenan R."/>
            <person name="Reily A."/>
            <person name="Remington K.A."/>
            <person name="Rieger T.T."/>
            <person name="Ritchie M.G."/>
            <person name="Robin C."/>
            <person name="Rogers Y.H."/>
            <person name="Rohde C."/>
            <person name="Rozas J."/>
            <person name="Rubenfield M.J."/>
            <person name="Ruiz A."/>
            <person name="Russo S."/>
            <person name="Salzberg S.L."/>
            <person name="Sanchez-Gracia A."/>
            <person name="Saranga D.J."/>
            <person name="Sato H."/>
            <person name="Schaeffer S.W."/>
            <person name="Schatz M.C."/>
            <person name="Schlenke T."/>
            <person name="Schwartz R."/>
            <person name="Segarra C."/>
            <person name="Singh R.S."/>
            <person name="Sirot L."/>
            <person name="Sirota M."/>
            <person name="Sisneros N.B."/>
            <person name="Smith C.D."/>
            <person name="Smith T.F."/>
            <person name="Spieth J."/>
            <person name="Stage D.E."/>
            <person name="Stark A."/>
            <person name="Stephan W."/>
            <person name="Strausberg R.L."/>
            <person name="Strempel S."/>
            <person name="Sturgill D."/>
            <person name="Sutton G."/>
            <person name="Sutton G.G."/>
            <person name="Tao W."/>
            <person name="Teichmann S."/>
            <person name="Tobari Y.N."/>
            <person name="Tomimura Y."/>
            <person name="Tsolas J.M."/>
            <person name="Valente V.L."/>
            <person name="Venter E."/>
            <person name="Venter J.C."/>
            <person name="Vicario S."/>
            <person name="Vieira F.G."/>
            <person name="Vilella A.J."/>
            <person name="Villasante A."/>
            <person name="Walenz B."/>
            <person name="Wang J."/>
            <person name="Wasserman M."/>
            <person name="Watts T."/>
            <person name="Wilson D."/>
            <person name="Wilson R.K."/>
            <person name="Wing R.A."/>
            <person name="Wolfner M.F."/>
            <person name="Wong A."/>
            <person name="Wong G.K."/>
            <person name="Wu C.I."/>
            <person name="Wu G."/>
            <person name="Yamamoto D."/>
            <person name="Yang H.P."/>
            <person name="Yang S.P."/>
            <person name="Yorke J.A."/>
            <person name="Yoshida K."/>
            <person name="Zdobnov E."/>
            <person name="Zhang P."/>
            <person name="Zhang Y."/>
            <person name="Zimin A.V."/>
            <person name="Baldwin J."/>
            <person name="Abdouelleil A."/>
            <person name="Abdulkadir J."/>
            <person name="Abebe A."/>
            <person name="Abera B."/>
            <person name="Abreu J."/>
            <person name="Acer S.C."/>
            <person name="Aftuck L."/>
            <person name="Alexander A."/>
            <person name="An P."/>
            <person name="Anderson E."/>
            <person name="Anderson S."/>
            <person name="Arachi H."/>
            <person name="Azer M."/>
            <person name="Bachantsang P."/>
            <person name="Barry A."/>
            <person name="Bayul T."/>
            <person name="Berlin A."/>
            <person name="Bessette D."/>
            <person name="Bloom T."/>
            <person name="Blye J."/>
            <person name="Boguslavskiy L."/>
            <person name="Bonnet C."/>
            <person name="Boukhgalter B."/>
            <person name="Bourzgui I."/>
            <person name="Brown A."/>
            <person name="Cahill P."/>
            <person name="Channer S."/>
            <person name="Cheshatsang Y."/>
            <person name="Chuda L."/>
            <person name="Citroen M."/>
            <person name="Collymore A."/>
            <person name="Cooke P."/>
            <person name="Costello M."/>
            <person name="D'Aco K."/>
            <person name="Daza R."/>
            <person name="De Haan G."/>
            <person name="DeGray S."/>
            <person name="DeMaso C."/>
            <person name="Dhargay N."/>
            <person name="Dooley K."/>
            <person name="Dooley E."/>
            <person name="Doricent M."/>
            <person name="Dorje P."/>
            <person name="Dorjee K."/>
            <person name="Dupes A."/>
            <person name="Elong R."/>
            <person name="Falk J."/>
            <person name="Farina A."/>
            <person name="Faro S."/>
            <person name="Ferguson D."/>
            <person name="Fisher S."/>
            <person name="Foley C.D."/>
            <person name="Franke A."/>
            <person name="Friedrich D."/>
            <person name="Gadbois L."/>
            <person name="Gearin G."/>
            <person name="Gearin C.R."/>
            <person name="Giannoukos G."/>
            <person name="Goode T."/>
            <person name="Graham J."/>
            <person name="Grandbois E."/>
            <person name="Grewal S."/>
            <person name="Gyaltsen K."/>
            <person name="Hafez N."/>
            <person name="Hagos B."/>
            <person name="Hall J."/>
            <person name="Henson C."/>
            <person name="Hollinger A."/>
            <person name="Honan T."/>
            <person name="Huard M.D."/>
            <person name="Hughes L."/>
            <person name="Hurhula B."/>
            <person name="Husby M.E."/>
            <person name="Kamat A."/>
            <person name="Kanga B."/>
            <person name="Kashin S."/>
            <person name="Khazanovich D."/>
            <person name="Kisner P."/>
            <person name="Lance K."/>
            <person name="Lara M."/>
            <person name="Lee W."/>
            <person name="Lennon N."/>
            <person name="Letendre F."/>
            <person name="LeVine R."/>
            <person name="Lipovsky A."/>
            <person name="Liu X."/>
            <person name="Liu J."/>
            <person name="Liu S."/>
            <person name="Lokyitsang T."/>
            <person name="Lokyitsang Y."/>
            <person name="Lubonja R."/>
            <person name="Lui A."/>
            <person name="MacDonald P."/>
            <person name="Magnisalis V."/>
            <person name="Maru K."/>
            <person name="Matthews C."/>
            <person name="McCusker W."/>
            <person name="McDonough S."/>
            <person name="Mehta T."/>
            <person name="Meldrim J."/>
            <person name="Meneus L."/>
            <person name="Mihai O."/>
            <person name="Mihalev A."/>
            <person name="Mihova T."/>
            <person name="Mittelman R."/>
            <person name="Mlenga V."/>
            <person name="Montmayeur A."/>
            <person name="Mulrain L."/>
            <person name="Navidi A."/>
            <person name="Naylor J."/>
            <person name="Negash T."/>
            <person name="Nguyen T."/>
            <person name="Nguyen N."/>
            <person name="Nicol R."/>
            <person name="Norbu C."/>
            <person name="Norbu N."/>
            <person name="Novod N."/>
            <person name="O'Neill B."/>
            <person name="Osman S."/>
            <person name="Markiewicz E."/>
            <person name="Oyono O.L."/>
            <person name="Patti C."/>
            <person name="Phunkhang P."/>
            <person name="Pierre F."/>
            <person name="Priest M."/>
            <person name="Raghuraman S."/>
            <person name="Rege F."/>
            <person name="Reyes R."/>
            <person name="Rise C."/>
            <person name="Rogov P."/>
            <person name="Ross K."/>
            <person name="Ryan E."/>
            <person name="Settipalli S."/>
            <person name="Shea T."/>
            <person name="Sherpa N."/>
            <person name="Shi L."/>
            <person name="Shih D."/>
            <person name="Sparrow T."/>
            <person name="Spaulding J."/>
            <person name="Stalker J."/>
            <person name="Stange-Thomann N."/>
            <person name="Stavropoulos S."/>
            <person name="Stone C."/>
            <person name="Strader C."/>
            <person name="Tesfaye S."/>
            <person name="Thomson T."/>
            <person name="Thoulutsang Y."/>
            <person name="Thoulutsang D."/>
            <person name="Topham K."/>
            <person name="Topping I."/>
            <person name="Tsamla T."/>
            <person name="Vassiliev H."/>
            <person name="Vo A."/>
            <person name="Wangchuk T."/>
            <person name="Wangdi T."/>
            <person name="Weiand M."/>
            <person name="Wilkinson J."/>
            <person name="Wilson A."/>
            <person name="Yadav S."/>
            <person name="Young G."/>
            <person name="Yu Q."/>
            <person name="Zembek L."/>
            <person name="Zhong D."/>
            <person name="Zimmer A."/>
            <person name="Zwirko Z."/>
            <person name="Jaffe D.B."/>
            <person name="Alvarez P."/>
            <person name="Brockman W."/>
            <person name="Butler J."/>
            <person name="Chin C."/>
            <person name="Gnerre S."/>
            <person name="Grabherr M."/>
            <person name="Kleber M."/>
            <person name="Mauceli E."/>
            <person name="MacCallum I."/>
        </authorList>
    </citation>
    <scope>NUCLEOTIDE SEQUENCE [LARGE SCALE GENOMIC DNA]</scope>
    <source>
        <strain evidence="13">Rob3c / Tucson 14021-0248.25</strain>
    </source>
</reference>
<feature type="transmembrane region" description="Helical" evidence="9">
    <location>
        <begin position="843"/>
        <end position="865"/>
    </location>
</feature>
<evidence type="ECO:0000256" key="8">
    <source>
        <dbReference type="ARBA" id="ARBA00023136"/>
    </source>
</evidence>
<dbReference type="SUPFAM" id="SSF90123">
    <property type="entry name" value="ABC transporter transmembrane region"/>
    <property type="match status" value="2"/>
</dbReference>
<dbReference type="CDD" id="cd18579">
    <property type="entry name" value="ABC_6TM_ABCC_D1"/>
    <property type="match status" value="1"/>
</dbReference>
<dbReference type="Proteomes" id="UP000001292">
    <property type="component" value="Unassembled WGS sequence"/>
</dbReference>
<keyword evidence="8 9" id="KW-0472">Membrane</keyword>
<dbReference type="InterPro" id="IPR027417">
    <property type="entry name" value="P-loop_NTPase"/>
</dbReference>
<keyword evidence="2" id="KW-0813">Transport</keyword>
<gene>
    <name evidence="12" type="primary">Dsec\GM12773</name>
    <name evidence="12" type="ORF">Dsec_GM12773</name>
</gene>
<feature type="transmembrane region" description="Helical" evidence="9">
    <location>
        <begin position="924"/>
        <end position="954"/>
    </location>
</feature>
<dbReference type="PhylomeDB" id="B4HZ73"/>
<accession>B4HZ73</accession>
<evidence type="ECO:0000256" key="3">
    <source>
        <dbReference type="ARBA" id="ARBA00022692"/>
    </source>
</evidence>
<evidence type="ECO:0000256" key="9">
    <source>
        <dbReference type="SAM" id="Phobius"/>
    </source>
</evidence>
<keyword evidence="5" id="KW-0547">Nucleotide-binding</keyword>
<dbReference type="Pfam" id="PF00005">
    <property type="entry name" value="ABC_tran"/>
    <property type="match status" value="2"/>
</dbReference>
<feature type="domain" description="ABC transmembrane type-1" evidence="11">
    <location>
        <begin position="795"/>
        <end position="1067"/>
    </location>
</feature>
<dbReference type="CDD" id="cd03244">
    <property type="entry name" value="ABCC_MRP_domain2"/>
    <property type="match status" value="1"/>
</dbReference>
<dbReference type="SMART" id="SM00382">
    <property type="entry name" value="AAA"/>
    <property type="match status" value="2"/>
</dbReference>
<feature type="domain" description="ABC transporter" evidence="10">
    <location>
        <begin position="499"/>
        <end position="728"/>
    </location>
</feature>
<keyword evidence="3 9" id="KW-0812">Transmembrane</keyword>
<keyword evidence="13" id="KW-1185">Reference proteome</keyword>
<evidence type="ECO:0000313" key="13">
    <source>
        <dbReference type="Proteomes" id="UP000001292"/>
    </source>
</evidence>
<dbReference type="OMA" id="HELWKGP"/>
<dbReference type="GO" id="GO:0005524">
    <property type="term" value="F:ATP binding"/>
    <property type="evidence" value="ECO:0007669"/>
    <property type="project" value="UniProtKB-KW"/>
</dbReference>
<dbReference type="GO" id="GO:0016887">
    <property type="term" value="F:ATP hydrolysis activity"/>
    <property type="evidence" value="ECO:0007669"/>
    <property type="project" value="InterPro"/>
</dbReference>
<protein>
    <submittedName>
        <fullName evidence="12">GM12773</fullName>
    </submittedName>
</protein>
<dbReference type="EMBL" id="CH480819">
    <property type="protein sequence ID" value="EDW53330.1"/>
    <property type="molecule type" value="Genomic_DNA"/>
</dbReference>
<dbReference type="SMR" id="B4HZ73"/>
<dbReference type="GO" id="GO:0016020">
    <property type="term" value="C:membrane"/>
    <property type="evidence" value="ECO:0007669"/>
    <property type="project" value="UniProtKB-SubCell"/>
</dbReference>
<evidence type="ECO:0000256" key="6">
    <source>
        <dbReference type="ARBA" id="ARBA00022840"/>
    </source>
</evidence>
<dbReference type="InterPro" id="IPR044726">
    <property type="entry name" value="ABCC_6TM_D2"/>
</dbReference>
<dbReference type="SUPFAM" id="SSF52540">
    <property type="entry name" value="P-loop containing nucleoside triphosphate hydrolases"/>
    <property type="match status" value="2"/>
</dbReference>
<dbReference type="InterPro" id="IPR011527">
    <property type="entry name" value="ABC1_TM_dom"/>
</dbReference>
<evidence type="ECO:0000256" key="4">
    <source>
        <dbReference type="ARBA" id="ARBA00022737"/>
    </source>
</evidence>
<keyword evidence="7 9" id="KW-1133">Transmembrane helix</keyword>
<feature type="transmembrane region" description="Helical" evidence="9">
    <location>
        <begin position="297"/>
        <end position="326"/>
    </location>
</feature>
<dbReference type="FunFam" id="1.20.1560.10:FF:000026">
    <property type="entry name" value="Multidrug resistance-associated protein lethal(2)03659"/>
    <property type="match status" value="1"/>
</dbReference>
<dbReference type="Pfam" id="PF00664">
    <property type="entry name" value="ABC_membrane"/>
    <property type="match status" value="2"/>
</dbReference>
<dbReference type="PANTHER" id="PTHR24223:SF324">
    <property type="entry name" value="LD17001P"/>
    <property type="match status" value="1"/>
</dbReference>
<dbReference type="FunFam" id="3.40.50.300:FF:000973">
    <property type="entry name" value="Multidrug resistance-associated protein 4"/>
    <property type="match status" value="1"/>
</dbReference>
<evidence type="ECO:0000256" key="7">
    <source>
        <dbReference type="ARBA" id="ARBA00022989"/>
    </source>
</evidence>
<dbReference type="InterPro" id="IPR017871">
    <property type="entry name" value="ABC_transporter-like_CS"/>
</dbReference>
<proteinExistence type="predicted"/>
<dbReference type="PANTHER" id="PTHR24223">
    <property type="entry name" value="ATP-BINDING CASSETTE SUB-FAMILY C"/>
    <property type="match status" value="1"/>
</dbReference>
<evidence type="ECO:0000313" key="12">
    <source>
        <dbReference type="EMBL" id="EDW53330.1"/>
    </source>
</evidence>
<comment type="subcellular location">
    <subcellularLocation>
        <location evidence="1">Membrane</location>
        <topology evidence="1">Multi-pass membrane protein</topology>
    </subcellularLocation>
</comment>
<evidence type="ECO:0000256" key="1">
    <source>
        <dbReference type="ARBA" id="ARBA00004141"/>
    </source>
</evidence>